<dbReference type="RefSeq" id="WP_185670093.1">
    <property type="nucleotide sequence ID" value="NZ_JABBJF010000045.1"/>
</dbReference>
<organism evidence="1 2">
    <name type="scientific">Kluyvera sichuanensis</name>
    <dbReference type="NCBI Taxonomy" id="2725494"/>
    <lineage>
        <taxon>Bacteria</taxon>
        <taxon>Pseudomonadati</taxon>
        <taxon>Pseudomonadota</taxon>
        <taxon>Gammaproteobacteria</taxon>
        <taxon>Enterobacterales</taxon>
        <taxon>Enterobacteriaceae</taxon>
        <taxon>Kluyvera</taxon>
    </lineage>
</organism>
<sequence length="171" mass="19423">MTNNQLTEGFLQDMYAVAVSCETAERNGAYMAAFDLLCKMDEAGGTAHVVRKLIDMLREGRREHRKVKVEPVYQIMYGTEWRDVNRSQYDDHVEHDSPVRILYTSPPALIVPEDIPDSVYEILCQACGGKAWMYEEALWNACRTSMLNAEKLNSGVRKTKTATTAPEQENI</sequence>
<evidence type="ECO:0000313" key="2">
    <source>
        <dbReference type="Proteomes" id="UP000607331"/>
    </source>
</evidence>
<comment type="caution">
    <text evidence="1">The sequence shown here is derived from an EMBL/GenBank/DDBJ whole genome shotgun (WGS) entry which is preliminary data.</text>
</comment>
<evidence type="ECO:0000313" key="1">
    <source>
        <dbReference type="EMBL" id="MBC1189041.1"/>
    </source>
</evidence>
<gene>
    <name evidence="1" type="ORF">HII27_25610</name>
</gene>
<dbReference type="EMBL" id="JABBJF010000045">
    <property type="protein sequence ID" value="MBC1189041.1"/>
    <property type="molecule type" value="Genomic_DNA"/>
</dbReference>
<dbReference type="Proteomes" id="UP000607331">
    <property type="component" value="Unassembled WGS sequence"/>
</dbReference>
<accession>A0ABR6S0V8</accession>
<name>A0ABR6S0V8_9ENTR</name>
<reference evidence="1 2" key="1">
    <citation type="submission" date="2020-04" db="EMBL/GenBank/DDBJ databases">
        <title>The draft genome of Kluyvera sichuanensis strain SCKS090646.</title>
        <authorList>
            <person name="Wei L."/>
            <person name="Liu L."/>
            <person name="Feng Y."/>
            <person name="Zong Z."/>
        </authorList>
    </citation>
    <scope>NUCLEOTIDE SEQUENCE [LARGE SCALE GENOMIC DNA]</scope>
    <source>
        <strain evidence="1 2">090646</strain>
    </source>
</reference>
<protein>
    <recommendedName>
        <fullName evidence="3">DUF551 domain-containing protein</fullName>
    </recommendedName>
</protein>
<evidence type="ECO:0008006" key="3">
    <source>
        <dbReference type="Google" id="ProtNLM"/>
    </source>
</evidence>
<proteinExistence type="predicted"/>
<keyword evidence="2" id="KW-1185">Reference proteome</keyword>